<dbReference type="Pfam" id="PF12728">
    <property type="entry name" value="HTH_17"/>
    <property type="match status" value="1"/>
</dbReference>
<dbReference type="EMBL" id="SOCP01000005">
    <property type="protein sequence ID" value="TDV52464.1"/>
    <property type="molecule type" value="Genomic_DNA"/>
</dbReference>
<dbReference type="InterPro" id="IPR036388">
    <property type="entry name" value="WH-like_DNA-bd_sf"/>
</dbReference>
<sequence>MSEFERLWGVEELSEYLGIPVQTIRGWRTKNYGPPARKIGKHLRYDPAKVREWLDQDIAA</sequence>
<dbReference type="InterPro" id="IPR041657">
    <property type="entry name" value="HTH_17"/>
</dbReference>
<reference evidence="2 3" key="1">
    <citation type="submission" date="2019-03" db="EMBL/GenBank/DDBJ databases">
        <title>Genomic Encyclopedia of Archaeal and Bacterial Type Strains, Phase II (KMG-II): from individual species to whole genera.</title>
        <authorList>
            <person name="Goeker M."/>
        </authorList>
    </citation>
    <scope>NUCLEOTIDE SEQUENCE [LARGE SCALE GENOMIC DNA]</scope>
    <source>
        <strain evidence="2 3">DSM 45499</strain>
    </source>
</reference>
<dbReference type="RefSeq" id="WP_133903818.1">
    <property type="nucleotide sequence ID" value="NZ_SOCP01000005.1"/>
</dbReference>
<name>A0A4R7VRT6_9PSEU</name>
<gene>
    <name evidence="2" type="ORF">CLV71_105596</name>
</gene>
<dbReference type="SUPFAM" id="SSF46955">
    <property type="entry name" value="Putative DNA-binding domain"/>
    <property type="match status" value="1"/>
</dbReference>
<comment type="caution">
    <text evidence="2">The sequence shown here is derived from an EMBL/GenBank/DDBJ whole genome shotgun (WGS) entry which is preliminary data.</text>
</comment>
<evidence type="ECO:0000313" key="2">
    <source>
        <dbReference type="EMBL" id="TDV52464.1"/>
    </source>
</evidence>
<protein>
    <submittedName>
        <fullName evidence="2">Helix-turn-helix protein</fullName>
    </submittedName>
</protein>
<accession>A0A4R7VRT6</accession>
<evidence type="ECO:0000259" key="1">
    <source>
        <dbReference type="Pfam" id="PF12728"/>
    </source>
</evidence>
<dbReference type="Gene3D" id="1.10.10.10">
    <property type="entry name" value="Winged helix-like DNA-binding domain superfamily/Winged helix DNA-binding domain"/>
    <property type="match status" value="1"/>
</dbReference>
<organism evidence="2 3">
    <name type="scientific">Actinophytocola oryzae</name>
    <dbReference type="NCBI Taxonomy" id="502181"/>
    <lineage>
        <taxon>Bacteria</taxon>
        <taxon>Bacillati</taxon>
        <taxon>Actinomycetota</taxon>
        <taxon>Actinomycetes</taxon>
        <taxon>Pseudonocardiales</taxon>
        <taxon>Pseudonocardiaceae</taxon>
    </lineage>
</organism>
<dbReference type="OrthoDB" id="5524782at2"/>
<proteinExistence type="predicted"/>
<dbReference type="Proteomes" id="UP000294927">
    <property type="component" value="Unassembled WGS sequence"/>
</dbReference>
<keyword evidence="3" id="KW-1185">Reference proteome</keyword>
<feature type="domain" description="Helix-turn-helix" evidence="1">
    <location>
        <begin position="10"/>
        <end position="56"/>
    </location>
</feature>
<evidence type="ECO:0000313" key="3">
    <source>
        <dbReference type="Proteomes" id="UP000294927"/>
    </source>
</evidence>
<dbReference type="AlphaFoldDB" id="A0A4R7VRT6"/>
<dbReference type="InterPro" id="IPR009061">
    <property type="entry name" value="DNA-bd_dom_put_sf"/>
</dbReference>